<keyword evidence="1" id="KW-0472">Membrane</keyword>
<evidence type="ECO:0000313" key="2">
    <source>
        <dbReference type="EMBL" id="TFK98164.1"/>
    </source>
</evidence>
<gene>
    <name evidence="2" type="ORF">BDV98DRAFT_573173</name>
</gene>
<reference evidence="2 3" key="1">
    <citation type="journal article" date="2019" name="Nat. Ecol. Evol.">
        <title>Megaphylogeny resolves global patterns of mushroom evolution.</title>
        <authorList>
            <person name="Varga T."/>
            <person name="Krizsan K."/>
            <person name="Foldi C."/>
            <person name="Dima B."/>
            <person name="Sanchez-Garcia M."/>
            <person name="Sanchez-Ramirez S."/>
            <person name="Szollosi G.J."/>
            <person name="Szarkandi J.G."/>
            <person name="Papp V."/>
            <person name="Albert L."/>
            <person name="Andreopoulos W."/>
            <person name="Angelini C."/>
            <person name="Antonin V."/>
            <person name="Barry K.W."/>
            <person name="Bougher N.L."/>
            <person name="Buchanan P."/>
            <person name="Buyck B."/>
            <person name="Bense V."/>
            <person name="Catcheside P."/>
            <person name="Chovatia M."/>
            <person name="Cooper J."/>
            <person name="Damon W."/>
            <person name="Desjardin D."/>
            <person name="Finy P."/>
            <person name="Geml J."/>
            <person name="Haridas S."/>
            <person name="Hughes K."/>
            <person name="Justo A."/>
            <person name="Karasinski D."/>
            <person name="Kautmanova I."/>
            <person name="Kiss B."/>
            <person name="Kocsube S."/>
            <person name="Kotiranta H."/>
            <person name="LaButti K.M."/>
            <person name="Lechner B.E."/>
            <person name="Liimatainen K."/>
            <person name="Lipzen A."/>
            <person name="Lukacs Z."/>
            <person name="Mihaltcheva S."/>
            <person name="Morgado L.N."/>
            <person name="Niskanen T."/>
            <person name="Noordeloos M.E."/>
            <person name="Ohm R.A."/>
            <person name="Ortiz-Santana B."/>
            <person name="Ovrebo C."/>
            <person name="Racz N."/>
            <person name="Riley R."/>
            <person name="Savchenko A."/>
            <person name="Shiryaev A."/>
            <person name="Soop K."/>
            <person name="Spirin V."/>
            <person name="Szebenyi C."/>
            <person name="Tomsovsky M."/>
            <person name="Tulloss R.E."/>
            <person name="Uehling J."/>
            <person name="Grigoriev I.V."/>
            <person name="Vagvolgyi C."/>
            <person name="Papp T."/>
            <person name="Martin F.M."/>
            <person name="Miettinen O."/>
            <person name="Hibbett D.S."/>
            <person name="Nagy L.G."/>
        </authorList>
    </citation>
    <scope>NUCLEOTIDE SEQUENCE [LARGE SCALE GENOMIC DNA]</scope>
    <source>
        <strain evidence="2 3">CBS 309.79</strain>
    </source>
</reference>
<dbReference type="Proteomes" id="UP000305067">
    <property type="component" value="Unassembled WGS sequence"/>
</dbReference>
<sequence>MRVRTQDPAFINRPERGTTPHDWMTLAVYTNVLDCRCDHRAQLNTSVTPSQLLGLLILVVIGREMNILALAVLGMANASQAYGNFFRSRPGGRWNMGRGWDRNYRFGCEVYGVGWVGGVGAGFEVLNATWNWCVRVIQVA</sequence>
<proteinExistence type="predicted"/>
<name>A0A5C3Q7U3_9AGAR</name>
<evidence type="ECO:0000256" key="1">
    <source>
        <dbReference type="SAM" id="Phobius"/>
    </source>
</evidence>
<organism evidence="2 3">
    <name type="scientific">Pterulicium gracile</name>
    <dbReference type="NCBI Taxonomy" id="1884261"/>
    <lineage>
        <taxon>Eukaryota</taxon>
        <taxon>Fungi</taxon>
        <taxon>Dikarya</taxon>
        <taxon>Basidiomycota</taxon>
        <taxon>Agaricomycotina</taxon>
        <taxon>Agaricomycetes</taxon>
        <taxon>Agaricomycetidae</taxon>
        <taxon>Agaricales</taxon>
        <taxon>Pleurotineae</taxon>
        <taxon>Pterulaceae</taxon>
        <taxon>Pterulicium</taxon>
    </lineage>
</organism>
<accession>A0A5C3Q7U3</accession>
<feature type="transmembrane region" description="Helical" evidence="1">
    <location>
        <begin position="52"/>
        <end position="73"/>
    </location>
</feature>
<protein>
    <submittedName>
        <fullName evidence="2">Uncharacterized protein</fullName>
    </submittedName>
</protein>
<keyword evidence="3" id="KW-1185">Reference proteome</keyword>
<evidence type="ECO:0000313" key="3">
    <source>
        <dbReference type="Proteomes" id="UP000305067"/>
    </source>
</evidence>
<keyword evidence="1" id="KW-1133">Transmembrane helix</keyword>
<dbReference type="EMBL" id="ML178841">
    <property type="protein sequence ID" value="TFK98164.1"/>
    <property type="molecule type" value="Genomic_DNA"/>
</dbReference>
<dbReference type="OrthoDB" id="3529721at2759"/>
<dbReference type="AlphaFoldDB" id="A0A5C3Q7U3"/>
<keyword evidence="1" id="KW-0812">Transmembrane</keyword>